<feature type="domain" description="BCAS3 WD40" evidence="1">
    <location>
        <begin position="68"/>
        <end position="222"/>
    </location>
</feature>
<dbReference type="InterPro" id="IPR045142">
    <property type="entry name" value="BCAS3-like"/>
</dbReference>
<keyword evidence="3" id="KW-1185">Reference proteome</keyword>
<sequence length="583" mass="65385">MKSIATPPKLNEEPENLAYETFDQDGTVSVEPRSVVTCASFDWIEGVYRTSQDHVSDAEKTFTHPQRKFCLILGYHDGFQVWDLSDLSNITEIISCRKEEYDVFCIKNVPTPRATDNEDCFKNQRGILAISMRKTEGAKVQGSTLCFFSLQTHKIVKNLNYSVECGLGVECCERGIVVYHGSTIEVISPKTLQVIFKLNDAHPNSENLPVLSVGNRLLAYVTTDESYNMSYEPVSQDRNGLNVTQVAHEALLGMKSIGDLGYRKLSNYWNSYRQNPEDSRRSQLPQPHSNQVIIFDLDKLGVISLTNTRAQDIRHLCKVGYFEVGEESLDIVAFSPSGSLIAIAPVGGYCAYIYEISVNANDEHLGNGIRRCELYRGYTSAQIKNITFSQDSKWVSINTVRGTSHVYTISPLLGSLNRWPTRLFGETFDSHESPKALKPFLRIRNRELHGKDQIRCDPLLPFSQSGSTATQHHSHQTAMINYFQPVTSEIANIPITATQPGLHLQDILYFSTGGILTLCRITVEKHDKAMKKNGRTYTVETLSGSYSDLVEWSLSRNADWSEVLGVVEGVEHGDTNVKWPDSG</sequence>
<accession>A0ABR2W6G0</accession>
<dbReference type="PANTHER" id="PTHR13268:SF0">
    <property type="entry name" value="BCAS3 MICROTUBULE ASSOCIATED CELL MIGRATION FACTOR"/>
    <property type="match status" value="1"/>
</dbReference>
<dbReference type="InterPro" id="IPR011044">
    <property type="entry name" value="Quino_amine_DH_bsu"/>
</dbReference>
<reference evidence="2 3" key="1">
    <citation type="submission" date="2023-04" db="EMBL/GenBank/DDBJ databases">
        <title>Genome of Basidiobolus ranarum AG-B5.</title>
        <authorList>
            <person name="Stajich J.E."/>
            <person name="Carter-House D."/>
            <person name="Gryganskyi A."/>
        </authorList>
    </citation>
    <scope>NUCLEOTIDE SEQUENCE [LARGE SCALE GENOMIC DNA]</scope>
    <source>
        <strain evidence="2 3">AG-B5</strain>
    </source>
</reference>
<evidence type="ECO:0000259" key="1">
    <source>
        <dbReference type="Pfam" id="PF21034"/>
    </source>
</evidence>
<dbReference type="Proteomes" id="UP001479436">
    <property type="component" value="Unassembled WGS sequence"/>
</dbReference>
<dbReference type="SUPFAM" id="SSF50969">
    <property type="entry name" value="YVTN repeat-like/Quinoprotein amine dehydrogenase"/>
    <property type="match status" value="1"/>
</dbReference>
<name>A0ABR2W6G0_9FUNG</name>
<feature type="domain" description="BCAS3 WD40" evidence="1">
    <location>
        <begin position="316"/>
        <end position="473"/>
    </location>
</feature>
<dbReference type="EMBL" id="JASJQH010006974">
    <property type="protein sequence ID" value="KAK9721630.1"/>
    <property type="molecule type" value="Genomic_DNA"/>
</dbReference>
<dbReference type="InterPro" id="IPR048382">
    <property type="entry name" value="BCAS3_WD40"/>
</dbReference>
<evidence type="ECO:0000313" key="2">
    <source>
        <dbReference type="EMBL" id="KAK9721630.1"/>
    </source>
</evidence>
<organism evidence="2 3">
    <name type="scientific">Basidiobolus ranarum</name>
    <dbReference type="NCBI Taxonomy" id="34480"/>
    <lineage>
        <taxon>Eukaryota</taxon>
        <taxon>Fungi</taxon>
        <taxon>Fungi incertae sedis</taxon>
        <taxon>Zoopagomycota</taxon>
        <taxon>Entomophthoromycotina</taxon>
        <taxon>Basidiobolomycetes</taxon>
        <taxon>Basidiobolales</taxon>
        <taxon>Basidiobolaceae</taxon>
        <taxon>Basidiobolus</taxon>
    </lineage>
</organism>
<proteinExistence type="predicted"/>
<protein>
    <recommendedName>
        <fullName evidence="1">BCAS3 WD40 domain-containing protein</fullName>
    </recommendedName>
</protein>
<dbReference type="PANTHER" id="PTHR13268">
    <property type="entry name" value="BREAST CARCINOMA AMPLIFIED SEQUENCE 3"/>
    <property type="match status" value="1"/>
</dbReference>
<gene>
    <name evidence="2" type="ORF">K7432_003289</name>
</gene>
<comment type="caution">
    <text evidence="2">The sequence shown here is derived from an EMBL/GenBank/DDBJ whole genome shotgun (WGS) entry which is preliminary data.</text>
</comment>
<dbReference type="Pfam" id="PF21034">
    <property type="entry name" value="BCAS3_WD40"/>
    <property type="match status" value="2"/>
</dbReference>
<evidence type="ECO:0000313" key="3">
    <source>
        <dbReference type="Proteomes" id="UP001479436"/>
    </source>
</evidence>